<dbReference type="RefSeq" id="WP_132709038.1">
    <property type="nucleotide sequence ID" value="NZ_JACIGF010000009.1"/>
</dbReference>
<evidence type="ECO:0000313" key="6">
    <source>
        <dbReference type="EMBL" id="TCP32552.1"/>
    </source>
</evidence>
<dbReference type="GO" id="GO:0005198">
    <property type="term" value="F:structural molecule activity"/>
    <property type="evidence" value="ECO:0007669"/>
    <property type="project" value="UniProtKB-UniRule"/>
</dbReference>
<dbReference type="GO" id="GO:0071973">
    <property type="term" value="P:bacterial-type flagellum-dependent cell motility"/>
    <property type="evidence" value="ECO:0007669"/>
    <property type="project" value="InterPro"/>
</dbReference>
<keyword evidence="6" id="KW-0282">Flagellum</keyword>
<dbReference type="OrthoDB" id="8481852at2"/>
<gene>
    <name evidence="4" type="primary">fliE</name>
    <name evidence="6" type="ORF">EV659_10944</name>
</gene>
<reference evidence="6 7" key="1">
    <citation type="submission" date="2019-03" db="EMBL/GenBank/DDBJ databases">
        <title>Genomic Encyclopedia of Type Strains, Phase IV (KMG-IV): sequencing the most valuable type-strain genomes for metagenomic binning, comparative biology and taxonomic classification.</title>
        <authorList>
            <person name="Goeker M."/>
        </authorList>
    </citation>
    <scope>NUCLEOTIDE SEQUENCE [LARGE SCALE GENOMIC DNA]</scope>
    <source>
        <strain evidence="6 7">DSM 2132</strain>
    </source>
</reference>
<dbReference type="Pfam" id="PF02049">
    <property type="entry name" value="FliE"/>
    <property type="match status" value="1"/>
</dbReference>
<dbReference type="AlphaFoldDB" id="A0A4R2PBV6"/>
<evidence type="ECO:0000256" key="2">
    <source>
        <dbReference type="ARBA" id="ARBA00009272"/>
    </source>
</evidence>
<accession>A0A4R2PBV6</accession>
<protein>
    <recommendedName>
        <fullName evidence="4 5">Flagellar hook-basal body complex protein FliE</fullName>
    </recommendedName>
</protein>
<dbReference type="GO" id="GO:0003774">
    <property type="term" value="F:cytoskeletal motor activity"/>
    <property type="evidence" value="ECO:0007669"/>
    <property type="project" value="InterPro"/>
</dbReference>
<comment type="subcellular location">
    <subcellularLocation>
        <location evidence="1 4">Bacterial flagellum basal body</location>
    </subcellularLocation>
</comment>
<comment type="similarity">
    <text evidence="2 4">Belongs to the FliE family.</text>
</comment>
<dbReference type="InParanoid" id="A0A4R2PBV6"/>
<dbReference type="PANTHER" id="PTHR34653:SF1">
    <property type="entry name" value="FLAGELLAR HOOK-BASAL BODY COMPLEX PROTEIN FLIE"/>
    <property type="match status" value="1"/>
</dbReference>
<dbReference type="NCBIfam" id="TIGR00205">
    <property type="entry name" value="fliE"/>
    <property type="match status" value="1"/>
</dbReference>
<dbReference type="HAMAP" id="MF_00724">
    <property type="entry name" value="FliE"/>
    <property type="match status" value="1"/>
</dbReference>
<proteinExistence type="inferred from homology"/>
<keyword evidence="6" id="KW-0966">Cell projection</keyword>
<name>A0A4R2PBV6_RHOSA</name>
<evidence type="ECO:0000256" key="3">
    <source>
        <dbReference type="ARBA" id="ARBA00023143"/>
    </source>
</evidence>
<evidence type="ECO:0000256" key="4">
    <source>
        <dbReference type="HAMAP-Rule" id="MF_00724"/>
    </source>
</evidence>
<evidence type="ECO:0000313" key="7">
    <source>
        <dbReference type="Proteomes" id="UP000295399"/>
    </source>
</evidence>
<dbReference type="EMBL" id="SLXO01000009">
    <property type="protein sequence ID" value="TCP32552.1"/>
    <property type="molecule type" value="Genomic_DNA"/>
</dbReference>
<evidence type="ECO:0000256" key="1">
    <source>
        <dbReference type="ARBA" id="ARBA00004117"/>
    </source>
</evidence>
<evidence type="ECO:0000256" key="5">
    <source>
        <dbReference type="NCBIfam" id="TIGR00205"/>
    </source>
</evidence>
<keyword evidence="3 4" id="KW-0975">Bacterial flagellum</keyword>
<organism evidence="6 7">
    <name type="scientific">Rhodothalassium salexigens DSM 2132</name>
    <dbReference type="NCBI Taxonomy" id="1188247"/>
    <lineage>
        <taxon>Bacteria</taxon>
        <taxon>Pseudomonadati</taxon>
        <taxon>Pseudomonadota</taxon>
        <taxon>Alphaproteobacteria</taxon>
        <taxon>Rhodothalassiales</taxon>
        <taxon>Rhodothalassiaceae</taxon>
        <taxon>Rhodothalassium</taxon>
    </lineage>
</organism>
<comment type="caution">
    <text evidence="6">The sequence shown here is derived from an EMBL/GenBank/DDBJ whole genome shotgun (WGS) entry which is preliminary data.</text>
</comment>
<dbReference type="PANTHER" id="PTHR34653">
    <property type="match status" value="1"/>
</dbReference>
<sequence length="110" mass="11294">MDMKTLDASAAYGSALNRATEQQQTGVAGAAGGQAAQGAGGFGALVDTMVTNVEDATRNAEQMSAKAVAGEAGLVDVVTAVNNAEMVLDTVTTVRDRVVKAYEEIMRMPI</sequence>
<dbReference type="GO" id="GO:0009425">
    <property type="term" value="C:bacterial-type flagellum basal body"/>
    <property type="evidence" value="ECO:0007669"/>
    <property type="project" value="UniProtKB-SubCell"/>
</dbReference>
<dbReference type="InterPro" id="IPR001624">
    <property type="entry name" value="FliE"/>
</dbReference>
<dbReference type="Proteomes" id="UP000295399">
    <property type="component" value="Unassembled WGS sequence"/>
</dbReference>
<keyword evidence="7" id="KW-1185">Reference proteome</keyword>
<keyword evidence="6" id="KW-0969">Cilium</keyword>